<accession>A0A6V8P0K7</accession>
<reference evidence="3 4" key="1">
    <citation type="journal article" date="2020" name="Front. Microbiol.">
        <title>Single-cell genomics of novel Actinobacteria with the Wood-Ljungdahl pathway discovered in a serpentinizing system.</title>
        <authorList>
            <person name="Merino N."/>
            <person name="Kawai M."/>
            <person name="Boyd E.S."/>
            <person name="Colman D.R."/>
            <person name="McGlynn S.E."/>
            <person name="Nealson K.H."/>
            <person name="Kurokawa K."/>
            <person name="Hongoh Y."/>
        </authorList>
    </citation>
    <scope>NUCLEOTIDE SEQUENCE [LARGE SCALE GENOMIC DNA]</scope>
    <source>
        <strain evidence="3 4">S25</strain>
    </source>
</reference>
<keyword evidence="1" id="KW-0520">NAD</keyword>
<evidence type="ECO:0000256" key="2">
    <source>
        <dbReference type="ARBA" id="ARBA00023239"/>
    </source>
</evidence>
<dbReference type="PANTHER" id="PTHR43622">
    <property type="entry name" value="3-DEHYDROQUINATE SYNTHASE"/>
    <property type="match status" value="1"/>
</dbReference>
<keyword evidence="2" id="KW-0456">Lyase</keyword>
<dbReference type="EMBL" id="BLRX01000302">
    <property type="protein sequence ID" value="GFP25997.1"/>
    <property type="molecule type" value="Genomic_DNA"/>
</dbReference>
<sequence>MEKIRVNLDERSYDNCIGSNIIGKIGPKLQSFSSSPKTAIISNPTVYRLYGKKVLNSIRSSGFDVIPVIIPDGEKYKDISIVQKIYG</sequence>
<protein>
    <submittedName>
        <fullName evidence="3">3-dehydroquinate synthase</fullName>
    </submittedName>
</protein>
<dbReference type="GO" id="GO:0009073">
    <property type="term" value="P:aromatic amino acid family biosynthetic process"/>
    <property type="evidence" value="ECO:0007669"/>
    <property type="project" value="TreeGrafter"/>
</dbReference>
<evidence type="ECO:0000313" key="4">
    <source>
        <dbReference type="Proteomes" id="UP000543224"/>
    </source>
</evidence>
<dbReference type="GO" id="GO:0003856">
    <property type="term" value="F:3-dehydroquinate synthase activity"/>
    <property type="evidence" value="ECO:0007669"/>
    <property type="project" value="TreeGrafter"/>
</dbReference>
<organism evidence="3 4">
    <name type="scientific">Candidatus Hakubella thermalkaliphila</name>
    <dbReference type="NCBI Taxonomy" id="2754717"/>
    <lineage>
        <taxon>Bacteria</taxon>
        <taxon>Bacillati</taxon>
        <taxon>Actinomycetota</taxon>
        <taxon>Actinomycetota incertae sedis</taxon>
        <taxon>Candidatus Hakubellales</taxon>
        <taxon>Candidatus Hakubellaceae</taxon>
        <taxon>Candidatus Hakubella</taxon>
    </lineage>
</organism>
<dbReference type="PANTHER" id="PTHR43622:SF7">
    <property type="entry name" value="3-DEHYDROQUINATE SYNTHASE, CHLOROPLASTIC"/>
    <property type="match status" value="1"/>
</dbReference>
<comment type="caution">
    <text evidence="3">The sequence shown here is derived from an EMBL/GenBank/DDBJ whole genome shotgun (WGS) entry which is preliminary data.</text>
</comment>
<name>A0A6V8P0K7_9ACTN</name>
<feature type="non-terminal residue" evidence="3">
    <location>
        <position position="87"/>
    </location>
</feature>
<evidence type="ECO:0000256" key="1">
    <source>
        <dbReference type="ARBA" id="ARBA00023027"/>
    </source>
</evidence>
<proteinExistence type="predicted"/>
<dbReference type="Gene3D" id="3.40.50.1970">
    <property type="match status" value="1"/>
</dbReference>
<dbReference type="AlphaFoldDB" id="A0A6V8P0K7"/>
<gene>
    <name evidence="3" type="ORF">HKBW3S25_01483</name>
</gene>
<dbReference type="Proteomes" id="UP000543224">
    <property type="component" value="Unassembled WGS sequence"/>
</dbReference>
<dbReference type="SUPFAM" id="SSF56796">
    <property type="entry name" value="Dehydroquinate synthase-like"/>
    <property type="match status" value="1"/>
</dbReference>
<evidence type="ECO:0000313" key="3">
    <source>
        <dbReference type="EMBL" id="GFP25997.1"/>
    </source>
</evidence>
<dbReference type="InterPro" id="IPR050071">
    <property type="entry name" value="Dehydroquinate_synthase"/>
</dbReference>